<feature type="compositionally biased region" description="Basic residues" evidence="1">
    <location>
        <begin position="428"/>
        <end position="442"/>
    </location>
</feature>
<accession>A0A5N5DHQ7</accession>
<comment type="caution">
    <text evidence="2">The sequence shown here is derived from an EMBL/GenBank/DDBJ whole genome shotgun (WGS) entry which is preliminary data.</text>
</comment>
<evidence type="ECO:0000313" key="2">
    <source>
        <dbReference type="EMBL" id="KAB2577110.1"/>
    </source>
</evidence>
<evidence type="ECO:0000256" key="1">
    <source>
        <dbReference type="SAM" id="MobiDB-lite"/>
    </source>
</evidence>
<evidence type="ECO:0000313" key="3">
    <source>
        <dbReference type="Proteomes" id="UP000325902"/>
    </source>
</evidence>
<feature type="region of interest" description="Disordered" evidence="1">
    <location>
        <begin position="1"/>
        <end position="63"/>
    </location>
</feature>
<reference evidence="2 3" key="1">
    <citation type="journal article" date="2019" name="Sci. Rep.">
        <title>A multi-omics analysis of the grapevine pathogen Lasiodiplodia theobromae reveals that temperature affects the expression of virulence- and pathogenicity-related genes.</title>
        <authorList>
            <person name="Felix C."/>
            <person name="Meneses R."/>
            <person name="Goncalves M.F.M."/>
            <person name="Tilleman L."/>
            <person name="Duarte A.S."/>
            <person name="Jorrin-Novo J.V."/>
            <person name="Van de Peer Y."/>
            <person name="Deforce D."/>
            <person name="Van Nieuwerburgh F."/>
            <person name="Esteves A.C."/>
            <person name="Alves A."/>
        </authorList>
    </citation>
    <scope>NUCLEOTIDE SEQUENCE [LARGE SCALE GENOMIC DNA]</scope>
    <source>
        <strain evidence="2 3">LA-SOL3</strain>
    </source>
</reference>
<sequence>MTPPENHPTVSERSSQRDLEDDEPSSSPADVDTPTVNDSAEPNHTNPSTVQFHKANKEAVPPSRTDRFFQGLYAVMPRIPVSLQEGHATINPDLHRHNLATPAGQARKEAPKYLPYYVSGRRSGEGMLSRALSSLPSMPSGLPSIPSLPSLPYFAGDGRRPRRLSGRSYATVLEPFESVDHPLSESDDNVSTIVSAEVLGISAPPSDGNPDPKSSSRDGNVYICVHEPIEVDTDPTYEARRQQHEEESAQRQQRWDAIRQVGETAVTMAKTSAEVALVGAQVGAAVMTTNTRDLVTDVVRELRVRGARKRLVGNHQGDEDDASQASTASEYLDELGDSEDDDFVEASEDAGTDATNSFKQKATSPPPQNNGETSPYSADSAKFNNTFEDIDLDGDDEAEPVGLDDDFDVITQEEAGRPHWAVTEVGPHTRRPLHDTRHRRRPGISALPGISARPPARSPAFQRPPSPSTMNIAMISERPDELPHRRRVDSNGDEQNN</sequence>
<gene>
    <name evidence="2" type="ORF">DBV05_g4283</name>
</gene>
<protein>
    <submittedName>
        <fullName evidence="2">Uncharacterized protein</fullName>
    </submittedName>
</protein>
<keyword evidence="3" id="KW-1185">Reference proteome</keyword>
<feature type="region of interest" description="Disordered" evidence="1">
    <location>
        <begin position="415"/>
        <end position="497"/>
    </location>
</feature>
<dbReference type="EMBL" id="VCHE01000019">
    <property type="protein sequence ID" value="KAB2577110.1"/>
    <property type="molecule type" value="Genomic_DNA"/>
</dbReference>
<feature type="region of interest" description="Disordered" evidence="1">
    <location>
        <begin position="351"/>
        <end position="403"/>
    </location>
</feature>
<feature type="compositionally biased region" description="Polar residues" evidence="1">
    <location>
        <begin position="353"/>
        <end position="387"/>
    </location>
</feature>
<feature type="compositionally biased region" description="Basic and acidic residues" evidence="1">
    <location>
        <begin position="237"/>
        <end position="253"/>
    </location>
</feature>
<dbReference type="Proteomes" id="UP000325902">
    <property type="component" value="Unassembled WGS sequence"/>
</dbReference>
<proteinExistence type="predicted"/>
<name>A0A5N5DHQ7_9PEZI</name>
<feature type="region of interest" description="Disordered" evidence="1">
    <location>
        <begin position="234"/>
        <end position="253"/>
    </location>
</feature>
<feature type="compositionally biased region" description="Acidic residues" evidence="1">
    <location>
        <begin position="388"/>
        <end position="403"/>
    </location>
</feature>
<dbReference type="OrthoDB" id="10684950at2759"/>
<feature type="compositionally biased region" description="Polar residues" evidence="1">
    <location>
        <begin position="34"/>
        <end position="51"/>
    </location>
</feature>
<organism evidence="2 3">
    <name type="scientific">Lasiodiplodia theobromae</name>
    <dbReference type="NCBI Taxonomy" id="45133"/>
    <lineage>
        <taxon>Eukaryota</taxon>
        <taxon>Fungi</taxon>
        <taxon>Dikarya</taxon>
        <taxon>Ascomycota</taxon>
        <taxon>Pezizomycotina</taxon>
        <taxon>Dothideomycetes</taxon>
        <taxon>Dothideomycetes incertae sedis</taxon>
        <taxon>Botryosphaeriales</taxon>
        <taxon>Botryosphaeriaceae</taxon>
        <taxon>Lasiodiplodia</taxon>
    </lineage>
</organism>
<dbReference type="AlphaFoldDB" id="A0A5N5DHQ7"/>